<organism evidence="14 15">
    <name type="scientific">Limnobacter thiooxidans</name>
    <dbReference type="NCBI Taxonomy" id="131080"/>
    <lineage>
        <taxon>Bacteria</taxon>
        <taxon>Pseudomonadati</taxon>
        <taxon>Pseudomonadota</taxon>
        <taxon>Betaproteobacteria</taxon>
        <taxon>Burkholderiales</taxon>
        <taxon>Burkholderiaceae</taxon>
        <taxon>Limnobacter</taxon>
    </lineage>
</organism>
<evidence type="ECO:0000256" key="6">
    <source>
        <dbReference type="ARBA" id="ARBA00022777"/>
    </source>
</evidence>
<evidence type="ECO:0000256" key="5">
    <source>
        <dbReference type="ARBA" id="ARBA00022679"/>
    </source>
</evidence>
<dbReference type="Pfam" id="PF01584">
    <property type="entry name" value="CheW"/>
    <property type="match status" value="1"/>
</dbReference>
<dbReference type="InterPro" id="IPR008207">
    <property type="entry name" value="Sig_transdc_His_kin_Hpt_dom"/>
</dbReference>
<dbReference type="PROSITE" id="PS50851">
    <property type="entry name" value="CHEW"/>
    <property type="match status" value="1"/>
</dbReference>
<comment type="function">
    <text evidence="8">Involved in the transmission of sensory signals from the chemoreceptors to the flagellar motors. CheA is autophosphorylated; it can transfer its phosphate group to either CheB or CheY.</text>
</comment>
<dbReference type="SMART" id="SM00387">
    <property type="entry name" value="HATPase_c"/>
    <property type="match status" value="1"/>
</dbReference>
<keyword evidence="15" id="KW-1185">Reference proteome</keyword>
<dbReference type="FunFam" id="3.30.565.10:FF:000016">
    <property type="entry name" value="Chemotaxis protein CheA, putative"/>
    <property type="match status" value="1"/>
</dbReference>
<dbReference type="SUPFAM" id="SSF47226">
    <property type="entry name" value="Histidine-containing phosphotransfer domain, HPT domain"/>
    <property type="match status" value="1"/>
</dbReference>
<dbReference type="Gene3D" id="3.30.565.10">
    <property type="entry name" value="Histidine kinase-like ATPase, C-terminal domain"/>
    <property type="match status" value="1"/>
</dbReference>
<dbReference type="SMART" id="SM01231">
    <property type="entry name" value="H-kinase_dim"/>
    <property type="match status" value="1"/>
</dbReference>
<dbReference type="PANTHER" id="PTHR43395:SF1">
    <property type="entry name" value="CHEMOTAXIS PROTEIN CHEA"/>
    <property type="match status" value="1"/>
</dbReference>
<dbReference type="PANTHER" id="PTHR43395">
    <property type="entry name" value="SENSOR HISTIDINE KINASE CHEA"/>
    <property type="match status" value="1"/>
</dbReference>
<dbReference type="InterPro" id="IPR037006">
    <property type="entry name" value="CheA-like_homodim_sf"/>
</dbReference>
<dbReference type="Pfam" id="PF02895">
    <property type="entry name" value="H-kinase_dim"/>
    <property type="match status" value="1"/>
</dbReference>
<sequence>MNPLQIQFIGESRELLEGAGEALLRFEKAPEDLDNLNSLFRQVHTLKGNCGLFDELSPLGVALHAAEETLDQVRAGKHQLGGQDTDLLMEAMDFVIAGIDDWEAGTFQPAVQLSVARKLADRIVSARAGEAQALPAHIPDNEALDRAASASGAEELQPWFTEALSALPGSTGRLVCGRYTPEPDCFFKGEDPLQLVFNVPDLVFLDVKKLGAWAEPSSFDCYQCQVEIRFVSTAPLAPVQQVFDYVAEQLVLTEVSNTESASPVLQATQHDPLPESVRQGLLKVWQSQATMLSMVLDNDPAWKGRANAAVATVSALAKSAGRPEWAEAARAILAVCLGENSIQPLQAWVAKRPAELDPPAIAPQQARPAPQAVVAPSTAQPSPAGTPEADPKGISVLKVPREKIDRLMELIGEMVVAKNALPYLANRAENDFSCRELAREIKANHSVINRIAEEMQDAIMQVRMLPVGTVFQRFPRLVRDLSKKLGKQVRLDITGEDTEADKNIIESLSEPLIHLLRNSLDHGIESPDTRLAAGKSAEGLISIHAWQDADRVHISIRDDGAGIDPQRLKQKALEKSLLPAEKLELMSEKELYQLIFRPGFSTADQISDVSGRGVGMDVVRSAIARVGGQVDLQSSLGEGTTLTLSLPLSMAVNKVMMIEVAGQQFGLPMEVVVETVRVPLDAIHHIQDQQATVLRGKIIPLFALHGFLGLSQQPRMNEQNELAVLVTRVGHDTVGVVVDDFDSTIDILLRPLDGVLTHMHQYAGSALLGDGSVLLILNLMEMMTCQ</sequence>
<feature type="compositionally biased region" description="Low complexity" evidence="10">
    <location>
        <begin position="360"/>
        <end position="376"/>
    </location>
</feature>
<dbReference type="GO" id="GO:0006935">
    <property type="term" value="P:chemotaxis"/>
    <property type="evidence" value="ECO:0007669"/>
    <property type="project" value="InterPro"/>
</dbReference>
<dbReference type="PROSITE" id="PS50894">
    <property type="entry name" value="HPT"/>
    <property type="match status" value="1"/>
</dbReference>
<evidence type="ECO:0000256" key="1">
    <source>
        <dbReference type="ARBA" id="ARBA00000085"/>
    </source>
</evidence>
<evidence type="ECO:0000256" key="2">
    <source>
        <dbReference type="ARBA" id="ARBA00012438"/>
    </source>
</evidence>
<dbReference type="Proteomes" id="UP001329151">
    <property type="component" value="Chromosome"/>
</dbReference>
<dbReference type="GO" id="GO:0005737">
    <property type="term" value="C:cytoplasm"/>
    <property type="evidence" value="ECO:0007669"/>
    <property type="project" value="InterPro"/>
</dbReference>
<evidence type="ECO:0000259" key="11">
    <source>
        <dbReference type="PROSITE" id="PS50109"/>
    </source>
</evidence>
<keyword evidence="5" id="KW-0808">Transferase</keyword>
<dbReference type="InterPro" id="IPR004358">
    <property type="entry name" value="Sig_transdc_His_kin-like_C"/>
</dbReference>
<dbReference type="InterPro" id="IPR004105">
    <property type="entry name" value="CheA-like_dim"/>
</dbReference>
<evidence type="ECO:0000259" key="13">
    <source>
        <dbReference type="PROSITE" id="PS50894"/>
    </source>
</evidence>
<dbReference type="Gene3D" id="2.40.50.180">
    <property type="entry name" value="CheA-289, Domain 4"/>
    <property type="match status" value="1"/>
</dbReference>
<dbReference type="EMBL" id="AP028947">
    <property type="protein sequence ID" value="BET27032.1"/>
    <property type="molecule type" value="Genomic_DNA"/>
</dbReference>
<evidence type="ECO:0000259" key="12">
    <source>
        <dbReference type="PROSITE" id="PS50851"/>
    </source>
</evidence>
<dbReference type="InterPro" id="IPR002545">
    <property type="entry name" value="CheW-lke_dom"/>
</dbReference>
<feature type="region of interest" description="Disordered" evidence="10">
    <location>
        <begin position="360"/>
        <end position="393"/>
    </location>
</feature>
<dbReference type="InterPro" id="IPR036641">
    <property type="entry name" value="HPT_dom_sf"/>
</dbReference>
<feature type="domain" description="HPt" evidence="13">
    <location>
        <begin position="1"/>
        <end position="102"/>
    </location>
</feature>
<dbReference type="InterPro" id="IPR036097">
    <property type="entry name" value="HisK_dim/P_sf"/>
</dbReference>
<dbReference type="Pfam" id="PF02518">
    <property type="entry name" value="HATPase_c"/>
    <property type="match status" value="1"/>
</dbReference>
<accession>A0AA86J037</accession>
<evidence type="ECO:0000313" key="14">
    <source>
        <dbReference type="EMBL" id="BET27032.1"/>
    </source>
</evidence>
<keyword evidence="4 9" id="KW-0597">Phosphoprotein</keyword>
<dbReference type="PROSITE" id="PS50109">
    <property type="entry name" value="HIS_KIN"/>
    <property type="match status" value="1"/>
</dbReference>
<name>A0AA86J037_9BURK</name>
<dbReference type="GO" id="GO:0000155">
    <property type="term" value="F:phosphorelay sensor kinase activity"/>
    <property type="evidence" value="ECO:0007669"/>
    <property type="project" value="InterPro"/>
</dbReference>
<evidence type="ECO:0000256" key="3">
    <source>
        <dbReference type="ARBA" id="ARBA00021495"/>
    </source>
</evidence>
<dbReference type="SMART" id="SM00260">
    <property type="entry name" value="CheW"/>
    <property type="match status" value="1"/>
</dbReference>
<evidence type="ECO:0000256" key="8">
    <source>
        <dbReference type="ARBA" id="ARBA00035100"/>
    </source>
</evidence>
<dbReference type="Gene3D" id="1.20.120.160">
    <property type="entry name" value="HPT domain"/>
    <property type="match status" value="1"/>
</dbReference>
<evidence type="ECO:0000256" key="4">
    <source>
        <dbReference type="ARBA" id="ARBA00022553"/>
    </source>
</evidence>
<dbReference type="RefSeq" id="WP_130557849.1">
    <property type="nucleotide sequence ID" value="NZ_AP028947.1"/>
</dbReference>
<dbReference type="InterPro" id="IPR036061">
    <property type="entry name" value="CheW-like_dom_sf"/>
</dbReference>
<dbReference type="InterPro" id="IPR005467">
    <property type="entry name" value="His_kinase_dom"/>
</dbReference>
<evidence type="ECO:0000256" key="7">
    <source>
        <dbReference type="ARBA" id="ARBA00023012"/>
    </source>
</evidence>
<keyword evidence="6" id="KW-0418">Kinase</keyword>
<proteinExistence type="predicted"/>
<dbReference type="CDD" id="cd16916">
    <property type="entry name" value="HATPase_CheA-like"/>
    <property type="match status" value="1"/>
</dbReference>
<dbReference type="CDD" id="cd00088">
    <property type="entry name" value="HPT"/>
    <property type="match status" value="1"/>
</dbReference>
<evidence type="ECO:0000313" key="15">
    <source>
        <dbReference type="Proteomes" id="UP001329151"/>
    </source>
</evidence>
<dbReference type="EC" id="2.7.13.3" evidence="2"/>
<feature type="modified residue" description="Phosphohistidine" evidence="9">
    <location>
        <position position="44"/>
    </location>
</feature>
<feature type="domain" description="CheW-like" evidence="12">
    <location>
        <begin position="652"/>
        <end position="786"/>
    </location>
</feature>
<reference evidence="14 15" key="1">
    <citation type="submission" date="2023-10" db="EMBL/GenBank/DDBJ databases">
        <title>Complete Genome Sequence of Limnobacter thiooxidans CS-K2T, Isolated from freshwater lake sediments in Bavaria, Germany.</title>
        <authorList>
            <person name="Naruki M."/>
            <person name="Watanabe A."/>
            <person name="Warashina T."/>
            <person name="Morita T."/>
            <person name="Arakawa K."/>
        </authorList>
    </citation>
    <scope>NUCLEOTIDE SEQUENCE [LARGE SCALE GENOMIC DNA]</scope>
    <source>
        <strain evidence="14 15">CS-K2</strain>
    </source>
</reference>
<protein>
    <recommendedName>
        <fullName evidence="3">Chemotaxis protein CheA</fullName>
        <ecNumber evidence="2">2.7.13.3</ecNumber>
    </recommendedName>
</protein>
<evidence type="ECO:0000256" key="9">
    <source>
        <dbReference type="PROSITE-ProRule" id="PRU00110"/>
    </source>
</evidence>
<dbReference type="Gene3D" id="1.10.287.560">
    <property type="entry name" value="Histidine kinase CheA-like, homodimeric domain"/>
    <property type="match status" value="1"/>
</dbReference>
<dbReference type="AlphaFoldDB" id="A0AA86J037"/>
<dbReference type="SMART" id="SM00073">
    <property type="entry name" value="HPT"/>
    <property type="match status" value="1"/>
</dbReference>
<dbReference type="SUPFAM" id="SSF50341">
    <property type="entry name" value="CheW-like"/>
    <property type="match status" value="1"/>
</dbReference>
<gene>
    <name evidence="14" type="ORF">RGQ30_25330</name>
</gene>
<dbReference type="SUPFAM" id="SSF55874">
    <property type="entry name" value="ATPase domain of HSP90 chaperone/DNA topoisomerase II/histidine kinase"/>
    <property type="match status" value="1"/>
</dbReference>
<dbReference type="InterPro" id="IPR036890">
    <property type="entry name" value="HATPase_C_sf"/>
</dbReference>
<dbReference type="Pfam" id="PF01627">
    <property type="entry name" value="Hpt"/>
    <property type="match status" value="1"/>
</dbReference>
<feature type="domain" description="Histidine kinase" evidence="11">
    <location>
        <begin position="405"/>
        <end position="650"/>
    </location>
</feature>
<keyword evidence="7" id="KW-0902">Two-component regulatory system</keyword>
<dbReference type="PRINTS" id="PR00344">
    <property type="entry name" value="BCTRLSENSOR"/>
</dbReference>
<dbReference type="InterPro" id="IPR051315">
    <property type="entry name" value="Bact_Chemotaxis_CheA"/>
</dbReference>
<dbReference type="InterPro" id="IPR003594">
    <property type="entry name" value="HATPase_dom"/>
</dbReference>
<dbReference type="SUPFAM" id="SSF47384">
    <property type="entry name" value="Homodimeric domain of signal transducing histidine kinase"/>
    <property type="match status" value="1"/>
</dbReference>
<comment type="catalytic activity">
    <reaction evidence="1">
        <text>ATP + protein L-histidine = ADP + protein N-phospho-L-histidine.</text>
        <dbReference type="EC" id="2.7.13.3"/>
    </reaction>
</comment>
<dbReference type="KEGG" id="lto:RGQ30_25330"/>
<evidence type="ECO:0000256" key="10">
    <source>
        <dbReference type="SAM" id="MobiDB-lite"/>
    </source>
</evidence>